<evidence type="ECO:0000256" key="3">
    <source>
        <dbReference type="ARBA" id="ARBA00023136"/>
    </source>
</evidence>
<evidence type="ECO:0000313" key="6">
    <source>
        <dbReference type="EMBL" id="MFD1123647.1"/>
    </source>
</evidence>
<keyword evidence="7" id="KW-1185">Reference proteome</keyword>
<protein>
    <submittedName>
        <fullName evidence="6">Complement resistance protein TraT</fullName>
    </submittedName>
</protein>
<accession>A0ABW3PJI5</accession>
<evidence type="ECO:0000256" key="1">
    <source>
        <dbReference type="ARBA" id="ARBA00004459"/>
    </source>
</evidence>
<dbReference type="RefSeq" id="WP_379035538.1">
    <property type="nucleotide sequence ID" value="NZ_JBHTLN010000007.1"/>
</dbReference>
<dbReference type="Pfam" id="PF05818">
    <property type="entry name" value="TraT"/>
    <property type="match status" value="1"/>
</dbReference>
<keyword evidence="4" id="KW-0564">Palmitate</keyword>
<dbReference type="EMBL" id="JBHTLN010000007">
    <property type="protein sequence ID" value="MFD1123647.1"/>
    <property type="molecule type" value="Genomic_DNA"/>
</dbReference>
<name>A0ABW3PJI5_9PROT</name>
<sequence>MRDSLIKITILLTLLISACSQPTRMGMVKDSKSGIQIGSVLEKSFFVDSSQFKNKRIKVTTRNVSGDNEYRLKGLENSIEQAFAEKGFIPVKDDSFGIKVDINVMYSGHVQTNMSQQFAFLGGAAGGIEGYRSDARAGTATGILVGATLGAIIGSFIKEDTYITVTQVSIGVTDSPDIDTDTKVIRFDSSPDLQKEKSRSNFKPFRDVGSTKIAVYAGGTNISEDRVSETVKSRLIEIVKDII</sequence>
<keyword evidence="2" id="KW-0732">Signal</keyword>
<evidence type="ECO:0000256" key="5">
    <source>
        <dbReference type="ARBA" id="ARBA00023288"/>
    </source>
</evidence>
<keyword evidence="5" id="KW-0449">Lipoprotein</keyword>
<evidence type="ECO:0000313" key="7">
    <source>
        <dbReference type="Proteomes" id="UP001597206"/>
    </source>
</evidence>
<dbReference type="InterPro" id="IPR008874">
    <property type="entry name" value="TraT_complement-R"/>
</dbReference>
<keyword evidence="3" id="KW-0472">Membrane</keyword>
<evidence type="ECO:0000256" key="4">
    <source>
        <dbReference type="ARBA" id="ARBA00023139"/>
    </source>
</evidence>
<dbReference type="PROSITE" id="PS51257">
    <property type="entry name" value="PROKAR_LIPOPROTEIN"/>
    <property type="match status" value="1"/>
</dbReference>
<dbReference type="Proteomes" id="UP001597206">
    <property type="component" value="Unassembled WGS sequence"/>
</dbReference>
<proteinExistence type="predicted"/>
<comment type="subcellular location">
    <subcellularLocation>
        <location evidence="1">Cell outer membrane</location>
        <topology evidence="1">Lipid-anchor</topology>
    </subcellularLocation>
</comment>
<gene>
    <name evidence="6" type="primary">traT</name>
    <name evidence="6" type="ORF">ACFQ2T_14115</name>
</gene>
<comment type="caution">
    <text evidence="6">The sequence shown here is derived from an EMBL/GenBank/DDBJ whole genome shotgun (WGS) entry which is preliminary data.</text>
</comment>
<evidence type="ECO:0000256" key="2">
    <source>
        <dbReference type="ARBA" id="ARBA00022729"/>
    </source>
</evidence>
<reference evidence="7" key="1">
    <citation type="journal article" date="2019" name="Int. J. Syst. Evol. Microbiol.">
        <title>The Global Catalogue of Microorganisms (GCM) 10K type strain sequencing project: providing services to taxonomists for standard genome sequencing and annotation.</title>
        <authorList>
            <consortium name="The Broad Institute Genomics Platform"/>
            <consortium name="The Broad Institute Genome Sequencing Center for Infectious Disease"/>
            <person name="Wu L."/>
            <person name="Ma J."/>
        </authorList>
    </citation>
    <scope>NUCLEOTIDE SEQUENCE [LARGE SCALE GENOMIC DNA]</scope>
    <source>
        <strain evidence="7">CCUG 58411</strain>
    </source>
</reference>
<organism evidence="6 7">
    <name type="scientific">Methylophilus flavus</name>
    <dbReference type="NCBI Taxonomy" id="640084"/>
    <lineage>
        <taxon>Bacteria</taxon>
        <taxon>Pseudomonadati</taxon>
        <taxon>Pseudomonadota</taxon>
        <taxon>Betaproteobacteria</taxon>
        <taxon>Nitrosomonadales</taxon>
        <taxon>Methylophilaceae</taxon>
        <taxon>Methylophilus</taxon>
    </lineage>
</organism>